<reference evidence="2" key="1">
    <citation type="submission" date="2020-08" db="EMBL/GenBank/DDBJ databases">
        <title>Plant Genome Project.</title>
        <authorList>
            <person name="Zhang R.-G."/>
        </authorList>
    </citation>
    <scope>NUCLEOTIDE SEQUENCE</scope>
    <source>
        <strain evidence="2">WSP0</strain>
        <tissue evidence="2">Leaf</tissue>
    </source>
</reference>
<proteinExistence type="predicted"/>
<keyword evidence="3" id="KW-1185">Reference proteome</keyword>
<organism evidence="2 3">
    <name type="scientific">Rhododendron griersonianum</name>
    <dbReference type="NCBI Taxonomy" id="479676"/>
    <lineage>
        <taxon>Eukaryota</taxon>
        <taxon>Viridiplantae</taxon>
        <taxon>Streptophyta</taxon>
        <taxon>Embryophyta</taxon>
        <taxon>Tracheophyta</taxon>
        <taxon>Spermatophyta</taxon>
        <taxon>Magnoliopsida</taxon>
        <taxon>eudicotyledons</taxon>
        <taxon>Gunneridae</taxon>
        <taxon>Pentapetalae</taxon>
        <taxon>asterids</taxon>
        <taxon>Ericales</taxon>
        <taxon>Ericaceae</taxon>
        <taxon>Ericoideae</taxon>
        <taxon>Rhodoreae</taxon>
        <taxon>Rhododendron</taxon>
    </lineage>
</organism>
<protein>
    <submittedName>
        <fullName evidence="2">Uncharacterized protein</fullName>
    </submittedName>
</protein>
<evidence type="ECO:0000256" key="1">
    <source>
        <dbReference type="SAM" id="MobiDB-lite"/>
    </source>
</evidence>
<feature type="compositionally biased region" description="Basic residues" evidence="1">
    <location>
        <begin position="19"/>
        <end position="30"/>
    </location>
</feature>
<evidence type="ECO:0000313" key="2">
    <source>
        <dbReference type="EMBL" id="KAG5563415.1"/>
    </source>
</evidence>
<dbReference type="EMBL" id="JACTNZ010000002">
    <property type="protein sequence ID" value="KAG5563415.1"/>
    <property type="molecule type" value="Genomic_DNA"/>
</dbReference>
<feature type="region of interest" description="Disordered" evidence="1">
    <location>
        <begin position="1"/>
        <end position="30"/>
    </location>
</feature>
<accession>A0AAV6LFB4</accession>
<gene>
    <name evidence="2" type="ORF">RHGRI_005987</name>
</gene>
<name>A0AAV6LFB4_9ERIC</name>
<evidence type="ECO:0000313" key="3">
    <source>
        <dbReference type="Proteomes" id="UP000823749"/>
    </source>
</evidence>
<comment type="caution">
    <text evidence="2">The sequence shown here is derived from an EMBL/GenBank/DDBJ whole genome shotgun (WGS) entry which is preliminary data.</text>
</comment>
<dbReference type="Proteomes" id="UP000823749">
    <property type="component" value="Chromosome 2"/>
</dbReference>
<dbReference type="AlphaFoldDB" id="A0AAV6LFB4"/>
<sequence>MDRRAQPSPPRQPLPTQHVPKRSSKWRSKRIRLPKFSKSFRKLVRSIFRPKQSKNSSVKVQGGSKGGSYNKVFYGPAALYTKPNIVESSGDDYGGSRNLKFGPGWLRTPDASPDLKSLVGRSERFTNVFTGTRGGARISIREGPPGEDTIVRSKHYTNYINNFSVF</sequence>